<reference evidence="3 4" key="1">
    <citation type="journal article" date="2003" name="DNA Res.">
        <title>Complete genome structure of Gloeobacter violaceus PCC 7421, a cyanobacterium that lacks thylakoids.</title>
        <authorList>
            <person name="Nakamura Y."/>
            <person name="Kaneko T."/>
            <person name="Sato S."/>
            <person name="Mimuro M."/>
            <person name="Miyashita H."/>
            <person name="Tsuchiya T."/>
            <person name="Sasamoto S."/>
            <person name="Watanabe A."/>
            <person name="Kawashima K."/>
            <person name="Kishida Y."/>
            <person name="Kiyokawa C."/>
            <person name="Kohara M."/>
            <person name="Matsumoto M."/>
            <person name="Matsuno A."/>
            <person name="Nakazaki N."/>
            <person name="Shimpo S."/>
            <person name="Takeuchi C."/>
            <person name="Yamada M."/>
            <person name="Tabata S."/>
        </authorList>
    </citation>
    <scope>NUCLEOTIDE SEQUENCE [LARGE SCALE GENOMIC DNA]</scope>
    <source>
        <strain evidence="4">ATCC 29082 / PCC 7421</strain>
    </source>
</reference>
<protein>
    <submittedName>
        <fullName evidence="3">Gsl4205 protein</fullName>
    </submittedName>
</protein>
<dbReference type="AlphaFoldDB" id="Q7NDN0"/>
<accession>Q7NDN0</accession>
<feature type="domain" description="DUF2281" evidence="2">
    <location>
        <begin position="6"/>
        <end position="41"/>
    </location>
</feature>
<feature type="region of interest" description="Disordered" evidence="1">
    <location>
        <begin position="34"/>
        <end position="85"/>
    </location>
</feature>
<name>Q7NDN0_GLOVI</name>
<feature type="compositionally biased region" description="Polar residues" evidence="1">
    <location>
        <begin position="50"/>
        <end position="63"/>
    </location>
</feature>
<dbReference type="OrthoDB" id="574226at2"/>
<dbReference type="InParanoid" id="Q7NDN0"/>
<reference evidence="3 4" key="2">
    <citation type="journal article" date="2003" name="DNA Res.">
        <title>Complete genome structure of Gloeobacter violaceus PCC 7421, a cyanobacterium that lacks thylakoids (supplement).</title>
        <authorList>
            <person name="Nakamura Y."/>
            <person name="Kaneko T."/>
            <person name="Sato S."/>
            <person name="Mimuro M."/>
            <person name="Miyashita H."/>
            <person name="Tsuchiya T."/>
            <person name="Sasamoto S."/>
            <person name="Watanabe A."/>
            <person name="Kawashima K."/>
            <person name="Kishida Y."/>
            <person name="Kiyokawa C."/>
            <person name="Kohara M."/>
            <person name="Matsumoto M."/>
            <person name="Matsuno A."/>
            <person name="Nakazaki N."/>
            <person name="Shimpo S."/>
            <person name="Takeuchi C."/>
            <person name="Yamada M."/>
            <person name="Tabata S."/>
        </authorList>
    </citation>
    <scope>NUCLEOTIDE SEQUENCE [LARGE SCALE GENOMIC DNA]</scope>
    <source>
        <strain evidence="4">ATCC 29082 / PCC 7421</strain>
    </source>
</reference>
<dbReference type="KEGG" id="gvi:gsl4205"/>
<gene>
    <name evidence="3" type="ordered locus">gsl4205</name>
</gene>
<organism evidence="3 4">
    <name type="scientific">Gloeobacter violaceus (strain ATCC 29082 / PCC 7421)</name>
    <dbReference type="NCBI Taxonomy" id="251221"/>
    <lineage>
        <taxon>Bacteria</taxon>
        <taxon>Bacillati</taxon>
        <taxon>Cyanobacteriota</taxon>
        <taxon>Cyanophyceae</taxon>
        <taxon>Gloeobacterales</taxon>
        <taxon>Gloeobacteraceae</taxon>
        <taxon>Gloeobacter</taxon>
    </lineage>
</organism>
<proteinExistence type="predicted"/>
<dbReference type="Proteomes" id="UP000000557">
    <property type="component" value="Chromosome"/>
</dbReference>
<evidence type="ECO:0000313" key="3">
    <source>
        <dbReference type="EMBL" id="BAC92146.1"/>
    </source>
</evidence>
<evidence type="ECO:0000259" key="2">
    <source>
        <dbReference type="Pfam" id="PF10047"/>
    </source>
</evidence>
<dbReference type="PATRIC" id="fig|251221.4.peg.4237"/>
<dbReference type="RefSeq" id="WP_011144189.1">
    <property type="nucleotide sequence ID" value="NC_005125.1"/>
</dbReference>
<sequence length="85" mass="9600">MNVPEKIYELVKTLPEPQVSEVLDFVEFLQHKLQNTTTTSQPPSLPNEAPTEQKNSVSQTSFPDLQPLPVLDGYVPQGWKDATYE</sequence>
<dbReference type="Pfam" id="PF10047">
    <property type="entry name" value="DUF2281"/>
    <property type="match status" value="1"/>
</dbReference>
<dbReference type="InterPro" id="IPR018739">
    <property type="entry name" value="DUF2281"/>
</dbReference>
<dbReference type="STRING" id="251221.gene:10761724"/>
<dbReference type="EnsemblBacteria" id="BAC92146">
    <property type="protein sequence ID" value="BAC92146"/>
    <property type="gene ID" value="BAC92146"/>
</dbReference>
<evidence type="ECO:0000313" key="4">
    <source>
        <dbReference type="Proteomes" id="UP000000557"/>
    </source>
</evidence>
<dbReference type="EMBL" id="BA000045">
    <property type="protein sequence ID" value="BAC92146.1"/>
    <property type="molecule type" value="Genomic_DNA"/>
</dbReference>
<dbReference type="HOGENOM" id="CLU_2508037_0_0_3"/>
<evidence type="ECO:0000256" key="1">
    <source>
        <dbReference type="SAM" id="MobiDB-lite"/>
    </source>
</evidence>
<keyword evidence="4" id="KW-1185">Reference proteome</keyword>